<dbReference type="OrthoDB" id="40134at2759"/>
<evidence type="ECO:0000313" key="3">
    <source>
        <dbReference type="Proteomes" id="UP000054466"/>
    </source>
</evidence>
<protein>
    <submittedName>
        <fullName evidence="2">Uncharacterized protein</fullName>
    </submittedName>
</protein>
<dbReference type="Proteomes" id="UP000054466">
    <property type="component" value="Unassembled WGS sequence"/>
</dbReference>
<organism evidence="2 3">
    <name type="scientific">Cladophialophora immunda</name>
    <dbReference type="NCBI Taxonomy" id="569365"/>
    <lineage>
        <taxon>Eukaryota</taxon>
        <taxon>Fungi</taxon>
        <taxon>Dikarya</taxon>
        <taxon>Ascomycota</taxon>
        <taxon>Pezizomycotina</taxon>
        <taxon>Eurotiomycetes</taxon>
        <taxon>Chaetothyriomycetidae</taxon>
        <taxon>Chaetothyriales</taxon>
        <taxon>Herpotrichiellaceae</taxon>
        <taxon>Cladophialophora</taxon>
    </lineage>
</organism>
<dbReference type="VEuPathDB" id="FungiDB:PV07_08911"/>
<proteinExistence type="predicted"/>
<reference evidence="2 3" key="1">
    <citation type="submission" date="2015-01" db="EMBL/GenBank/DDBJ databases">
        <title>The Genome Sequence of Cladophialophora immunda CBS83496.</title>
        <authorList>
            <consortium name="The Broad Institute Genomics Platform"/>
            <person name="Cuomo C."/>
            <person name="de Hoog S."/>
            <person name="Gorbushina A."/>
            <person name="Stielow B."/>
            <person name="Teixiera M."/>
            <person name="Abouelleil A."/>
            <person name="Chapman S.B."/>
            <person name="Priest M."/>
            <person name="Young S.K."/>
            <person name="Wortman J."/>
            <person name="Nusbaum C."/>
            <person name="Birren B."/>
        </authorList>
    </citation>
    <scope>NUCLEOTIDE SEQUENCE [LARGE SCALE GENOMIC DNA]</scope>
    <source>
        <strain evidence="2 3">CBS 83496</strain>
    </source>
</reference>
<sequence length="145" mass="16809">MAEKTVIDNEKSTPSPPAARSYFPSSERKVHDSSVTFEEYYYYAQRTREEQRQLQAPQWQWRTVFSSRKKTADPVEDDHGFEPAAGRVITEEEWSNANRAFRTASWGAVFYLITTDILGPFTVPRCPQQAYHDLLVEPSKTRVED</sequence>
<dbReference type="GeneID" id="27348105"/>
<evidence type="ECO:0000256" key="1">
    <source>
        <dbReference type="SAM" id="MobiDB-lite"/>
    </source>
</evidence>
<evidence type="ECO:0000313" key="2">
    <source>
        <dbReference type="EMBL" id="KIW25756.1"/>
    </source>
</evidence>
<gene>
    <name evidence="2" type="ORF">PV07_08911</name>
</gene>
<feature type="region of interest" description="Disordered" evidence="1">
    <location>
        <begin position="1"/>
        <end position="30"/>
    </location>
</feature>
<keyword evidence="3" id="KW-1185">Reference proteome</keyword>
<dbReference type="RefSeq" id="XP_016245972.1">
    <property type="nucleotide sequence ID" value="XM_016396116.1"/>
</dbReference>
<accession>A0A0D1ZDC4</accession>
<dbReference type="HOGENOM" id="CLU_1786650_0_0_1"/>
<feature type="compositionally biased region" description="Basic and acidic residues" evidence="1">
    <location>
        <begin position="1"/>
        <end position="11"/>
    </location>
</feature>
<dbReference type="STRING" id="569365.A0A0D1ZDC4"/>
<dbReference type="AlphaFoldDB" id="A0A0D1ZDC4"/>
<name>A0A0D1ZDC4_9EURO</name>
<dbReference type="EMBL" id="KN847044">
    <property type="protein sequence ID" value="KIW25756.1"/>
    <property type="molecule type" value="Genomic_DNA"/>
</dbReference>